<dbReference type="Gramene" id="AET5Gv20943900.5">
    <property type="protein sequence ID" value="AET5Gv20943900.5"/>
    <property type="gene ID" value="AET5Gv20943900"/>
</dbReference>
<reference evidence="2" key="1">
    <citation type="journal article" date="2014" name="Science">
        <title>Ancient hybridizations among the ancestral genomes of bread wheat.</title>
        <authorList>
            <consortium name="International Wheat Genome Sequencing Consortium,"/>
            <person name="Marcussen T."/>
            <person name="Sandve S.R."/>
            <person name="Heier L."/>
            <person name="Spannagl M."/>
            <person name="Pfeifer M."/>
            <person name="Jakobsen K.S."/>
            <person name="Wulff B.B."/>
            <person name="Steuernagel B."/>
            <person name="Mayer K.F."/>
            <person name="Olsen O.A."/>
        </authorList>
    </citation>
    <scope>NUCLEOTIDE SEQUENCE [LARGE SCALE GENOMIC DNA]</scope>
    <source>
        <strain evidence="2">cv. AL8/78</strain>
    </source>
</reference>
<proteinExistence type="predicted"/>
<reference evidence="1" key="3">
    <citation type="journal article" date="2017" name="Nature">
        <title>Genome sequence of the progenitor of the wheat D genome Aegilops tauschii.</title>
        <authorList>
            <person name="Luo M.C."/>
            <person name="Gu Y.Q."/>
            <person name="Puiu D."/>
            <person name="Wang H."/>
            <person name="Twardziok S.O."/>
            <person name="Deal K.R."/>
            <person name="Huo N."/>
            <person name="Zhu T."/>
            <person name="Wang L."/>
            <person name="Wang Y."/>
            <person name="McGuire P.E."/>
            <person name="Liu S."/>
            <person name="Long H."/>
            <person name="Ramasamy R.K."/>
            <person name="Rodriguez J.C."/>
            <person name="Van S.L."/>
            <person name="Yuan L."/>
            <person name="Wang Z."/>
            <person name="Xia Z."/>
            <person name="Xiao L."/>
            <person name="Anderson O.D."/>
            <person name="Ouyang S."/>
            <person name="Liang Y."/>
            <person name="Zimin A.V."/>
            <person name="Pertea G."/>
            <person name="Qi P."/>
            <person name="Bennetzen J.L."/>
            <person name="Dai X."/>
            <person name="Dawson M.W."/>
            <person name="Muller H.G."/>
            <person name="Kugler K."/>
            <person name="Rivarola-Duarte L."/>
            <person name="Spannagl M."/>
            <person name="Mayer K.F.X."/>
            <person name="Lu F.H."/>
            <person name="Bevan M.W."/>
            <person name="Leroy P."/>
            <person name="Li P."/>
            <person name="You F.M."/>
            <person name="Sun Q."/>
            <person name="Liu Z."/>
            <person name="Lyons E."/>
            <person name="Wicker T."/>
            <person name="Salzberg S.L."/>
            <person name="Devos K.M."/>
            <person name="Dvorak J."/>
        </authorList>
    </citation>
    <scope>NUCLEOTIDE SEQUENCE [LARGE SCALE GENOMIC DNA]</scope>
    <source>
        <strain evidence="1">cv. AL8/78</strain>
    </source>
</reference>
<protein>
    <submittedName>
        <fullName evidence="1">Uncharacterized protein</fullName>
    </submittedName>
</protein>
<reference evidence="2" key="2">
    <citation type="journal article" date="2017" name="Nat. Plants">
        <title>The Aegilops tauschii genome reveals multiple impacts of transposons.</title>
        <authorList>
            <person name="Zhao G."/>
            <person name="Zou C."/>
            <person name="Li K."/>
            <person name="Wang K."/>
            <person name="Li T."/>
            <person name="Gao L."/>
            <person name="Zhang X."/>
            <person name="Wang H."/>
            <person name="Yang Z."/>
            <person name="Liu X."/>
            <person name="Jiang W."/>
            <person name="Mao L."/>
            <person name="Kong X."/>
            <person name="Jiao Y."/>
            <person name="Jia J."/>
        </authorList>
    </citation>
    <scope>NUCLEOTIDE SEQUENCE [LARGE SCALE GENOMIC DNA]</scope>
    <source>
        <strain evidence="2">cv. AL8/78</strain>
    </source>
</reference>
<accession>A0A453LWH7</accession>
<sequence>MLGKCSCTSFAILQFVPSFMWTTCKQKLKWLEKKDCTSLAIYMMYMC</sequence>
<dbReference type="Proteomes" id="UP000015105">
    <property type="component" value="Chromosome 5D"/>
</dbReference>
<reference evidence="1" key="4">
    <citation type="submission" date="2019-03" db="UniProtKB">
        <authorList>
            <consortium name="EnsemblPlants"/>
        </authorList>
    </citation>
    <scope>IDENTIFICATION</scope>
</reference>
<evidence type="ECO:0000313" key="2">
    <source>
        <dbReference type="Proteomes" id="UP000015105"/>
    </source>
</evidence>
<evidence type="ECO:0000313" key="1">
    <source>
        <dbReference type="EnsemblPlants" id="AET5Gv20943900.5"/>
    </source>
</evidence>
<keyword evidence="2" id="KW-1185">Reference proteome</keyword>
<dbReference type="AlphaFoldDB" id="A0A453LWH7"/>
<dbReference type="EnsemblPlants" id="AET5Gv20943900.5">
    <property type="protein sequence ID" value="AET5Gv20943900.5"/>
    <property type="gene ID" value="AET5Gv20943900"/>
</dbReference>
<organism evidence="1 2">
    <name type="scientific">Aegilops tauschii subsp. strangulata</name>
    <name type="common">Goatgrass</name>
    <dbReference type="NCBI Taxonomy" id="200361"/>
    <lineage>
        <taxon>Eukaryota</taxon>
        <taxon>Viridiplantae</taxon>
        <taxon>Streptophyta</taxon>
        <taxon>Embryophyta</taxon>
        <taxon>Tracheophyta</taxon>
        <taxon>Spermatophyta</taxon>
        <taxon>Magnoliopsida</taxon>
        <taxon>Liliopsida</taxon>
        <taxon>Poales</taxon>
        <taxon>Poaceae</taxon>
        <taxon>BOP clade</taxon>
        <taxon>Pooideae</taxon>
        <taxon>Triticodae</taxon>
        <taxon>Triticeae</taxon>
        <taxon>Triticinae</taxon>
        <taxon>Aegilops</taxon>
    </lineage>
</organism>
<name>A0A453LWH7_AEGTS</name>
<reference evidence="1" key="5">
    <citation type="journal article" date="2021" name="G3 (Bethesda)">
        <title>Aegilops tauschii genome assembly Aet v5.0 features greater sequence contiguity and improved annotation.</title>
        <authorList>
            <person name="Wang L."/>
            <person name="Zhu T."/>
            <person name="Rodriguez J.C."/>
            <person name="Deal K.R."/>
            <person name="Dubcovsky J."/>
            <person name="McGuire P.E."/>
            <person name="Lux T."/>
            <person name="Spannagl M."/>
            <person name="Mayer K.F.X."/>
            <person name="Baldrich P."/>
            <person name="Meyers B.C."/>
            <person name="Huo N."/>
            <person name="Gu Y.Q."/>
            <person name="Zhou H."/>
            <person name="Devos K.M."/>
            <person name="Bennetzen J.L."/>
            <person name="Unver T."/>
            <person name="Budak H."/>
            <person name="Gulick P.J."/>
            <person name="Galiba G."/>
            <person name="Kalapos B."/>
            <person name="Nelson D.R."/>
            <person name="Li P."/>
            <person name="You F.M."/>
            <person name="Luo M.C."/>
            <person name="Dvorak J."/>
        </authorList>
    </citation>
    <scope>NUCLEOTIDE SEQUENCE [LARGE SCALE GENOMIC DNA]</scope>
    <source>
        <strain evidence="1">cv. AL8/78</strain>
    </source>
</reference>